<organism evidence="3 4">
    <name type="scientific">Candidatus Kryptonium thompsonii</name>
    <dbReference type="NCBI Taxonomy" id="1633631"/>
    <lineage>
        <taxon>Bacteria</taxon>
        <taxon>Pseudomonadati</taxon>
        <taxon>Candidatus Kryptoniota</taxon>
        <taxon>Candidatus Kryptonium</taxon>
    </lineage>
</organism>
<dbReference type="Proteomes" id="UP000182200">
    <property type="component" value="Unassembled WGS sequence"/>
</dbReference>
<dbReference type="RefSeq" id="WP_075427748.1">
    <property type="nucleotide sequence ID" value="NZ_CZVI01000022.1"/>
</dbReference>
<proteinExistence type="predicted"/>
<name>A0A0P1LVZ5_9BACT</name>
<sequence>MKISIPTDDGEHVSEAFGHARYFWILDTDTHETDLRNNIEMHNTHEHMHSIHDHGRHKRAEIIAEILKDVEIIITSHIGKPMIDKMLSEGKVIYIAPKKIKISDALSLYFNGQLRKIKQEA</sequence>
<evidence type="ECO:0000313" key="2">
    <source>
        <dbReference type="EMBL" id="CUS90815.1"/>
    </source>
</evidence>
<accession>A0A0P1M7P4</accession>
<accession>A0A0S4N370</accession>
<protein>
    <submittedName>
        <fullName evidence="3">Predicted Fe-Mo cluster-binding protein, NifX family</fullName>
    </submittedName>
</protein>
<keyword evidence="5" id="KW-1185">Reference proteome</keyword>
<evidence type="ECO:0000313" key="5">
    <source>
        <dbReference type="Proteomes" id="UP000182200"/>
    </source>
</evidence>
<reference evidence="2 5" key="2">
    <citation type="submission" date="2015-11" db="EMBL/GenBank/DDBJ databases">
        <authorList>
            <person name="Varghese N."/>
        </authorList>
    </citation>
    <scope>NUCLEOTIDE SEQUENCE [LARGE SCALE GENOMIC DNA]</scope>
    <source>
        <strain evidence="2 5">JGI-8</strain>
    </source>
</reference>
<dbReference type="Pfam" id="PF02579">
    <property type="entry name" value="Nitro_FeMo-Co"/>
    <property type="match status" value="1"/>
</dbReference>
<dbReference type="STRING" id="1633631.GCA_001442925_01000"/>
<dbReference type="InterPro" id="IPR036105">
    <property type="entry name" value="DiNase_FeMo-co_biosyn_sf"/>
</dbReference>
<dbReference type="CDD" id="cd00562">
    <property type="entry name" value="NifX_NifB"/>
    <property type="match status" value="1"/>
</dbReference>
<dbReference type="AlphaFoldDB" id="A0A0P1LVZ5"/>
<dbReference type="EMBL" id="CZVI01000022">
    <property type="protein sequence ID" value="CUS90815.1"/>
    <property type="molecule type" value="Genomic_DNA"/>
</dbReference>
<dbReference type="InterPro" id="IPR003731">
    <property type="entry name" value="Di-Nase_FeMo-co_biosynth"/>
</dbReference>
<feature type="domain" description="Dinitrogenase iron-molybdenum cofactor biosynthesis" evidence="1">
    <location>
        <begin position="9"/>
        <end position="109"/>
    </location>
</feature>
<dbReference type="SUPFAM" id="SSF53146">
    <property type="entry name" value="Nitrogenase accessory factor-like"/>
    <property type="match status" value="1"/>
</dbReference>
<dbReference type="InterPro" id="IPR051840">
    <property type="entry name" value="NifX/NifY_domain"/>
</dbReference>
<dbReference type="Proteomes" id="UP000182011">
    <property type="component" value="Unassembled WGS sequence"/>
</dbReference>
<accession>A0A0P1MER6</accession>
<accession>A0A0P1LVZ5</accession>
<dbReference type="EMBL" id="FAOP01000004">
    <property type="protein sequence ID" value="CUU04381.1"/>
    <property type="molecule type" value="Genomic_DNA"/>
</dbReference>
<evidence type="ECO:0000313" key="3">
    <source>
        <dbReference type="EMBL" id="CUU04381.1"/>
    </source>
</evidence>
<evidence type="ECO:0000259" key="1">
    <source>
        <dbReference type="Pfam" id="PF02579"/>
    </source>
</evidence>
<evidence type="ECO:0000313" key="4">
    <source>
        <dbReference type="Proteomes" id="UP000182011"/>
    </source>
</evidence>
<dbReference type="PANTHER" id="PTHR33937">
    <property type="entry name" value="IRON-MOLYBDENUM PROTEIN-RELATED-RELATED"/>
    <property type="match status" value="1"/>
</dbReference>
<gene>
    <name evidence="3" type="ORF">JGI4_01001</name>
    <name evidence="2" type="ORF">JGI8_01473</name>
</gene>
<dbReference type="PANTHER" id="PTHR33937:SF2">
    <property type="entry name" value="DINITROGENASE IRON-MOLYBDENUM COFACTOR BIOSYNTHESIS DOMAIN-CONTAINING PROTEIN"/>
    <property type="match status" value="1"/>
</dbReference>
<dbReference type="Gene3D" id="3.30.420.130">
    <property type="entry name" value="Dinitrogenase iron-molybdenum cofactor biosynthesis domain"/>
    <property type="match status" value="1"/>
</dbReference>
<reference evidence="3 4" key="1">
    <citation type="submission" date="2015-11" db="EMBL/GenBank/DDBJ databases">
        <authorList>
            <person name="Zhang Y."/>
            <person name="Guo Z."/>
        </authorList>
    </citation>
    <scope>NUCLEOTIDE SEQUENCE [LARGE SCALE GENOMIC DNA]</scope>
    <source>
        <strain evidence="3">JGI-4</strain>
    </source>
</reference>